<keyword evidence="4" id="KW-1003">Cell membrane</keyword>
<feature type="transmembrane region" description="Helical" evidence="8">
    <location>
        <begin position="67"/>
        <end position="86"/>
    </location>
</feature>
<keyword evidence="3" id="KW-0813">Transport</keyword>
<dbReference type="EMBL" id="WHVL01000003">
    <property type="protein sequence ID" value="MCB8889328.1"/>
    <property type="molecule type" value="Genomic_DNA"/>
</dbReference>
<feature type="transmembrane region" description="Helical" evidence="8">
    <location>
        <begin position="291"/>
        <end position="309"/>
    </location>
</feature>
<evidence type="ECO:0000256" key="2">
    <source>
        <dbReference type="ARBA" id="ARBA00008335"/>
    </source>
</evidence>
<evidence type="ECO:0000313" key="11">
    <source>
        <dbReference type="Proteomes" id="UP001319882"/>
    </source>
</evidence>
<feature type="transmembrane region" description="Helical" evidence="8">
    <location>
        <begin position="238"/>
        <end position="256"/>
    </location>
</feature>
<dbReference type="InterPro" id="IPR020846">
    <property type="entry name" value="MFS_dom"/>
</dbReference>
<evidence type="ECO:0000256" key="3">
    <source>
        <dbReference type="ARBA" id="ARBA00022448"/>
    </source>
</evidence>
<feature type="transmembrane region" description="Helical" evidence="8">
    <location>
        <begin position="352"/>
        <end position="377"/>
    </location>
</feature>
<dbReference type="PANTHER" id="PTHR43271">
    <property type="entry name" value="BLL2771 PROTEIN"/>
    <property type="match status" value="1"/>
</dbReference>
<dbReference type="PANTHER" id="PTHR43271:SF2">
    <property type="entry name" value="BLL2771 PROTEIN"/>
    <property type="match status" value="1"/>
</dbReference>
<evidence type="ECO:0000256" key="1">
    <source>
        <dbReference type="ARBA" id="ARBA00004651"/>
    </source>
</evidence>
<keyword evidence="7 8" id="KW-0472">Membrane</keyword>
<protein>
    <submittedName>
        <fullName evidence="10">MFS transporter</fullName>
    </submittedName>
</protein>
<accession>A0ABS8DST5</accession>
<dbReference type="InterPro" id="IPR036259">
    <property type="entry name" value="MFS_trans_sf"/>
</dbReference>
<feature type="transmembrane region" description="Helical" evidence="8">
    <location>
        <begin position="150"/>
        <end position="171"/>
    </location>
</feature>
<dbReference type="Pfam" id="PF07690">
    <property type="entry name" value="MFS_1"/>
    <property type="match status" value="1"/>
</dbReference>
<keyword evidence="11" id="KW-1185">Reference proteome</keyword>
<dbReference type="RefSeq" id="WP_227389989.1">
    <property type="nucleotide sequence ID" value="NZ_JBHSCJ010000004.1"/>
</dbReference>
<feature type="transmembrane region" description="Helical" evidence="8">
    <location>
        <begin position="125"/>
        <end position="144"/>
    </location>
</feature>
<evidence type="ECO:0000256" key="7">
    <source>
        <dbReference type="ARBA" id="ARBA00023136"/>
    </source>
</evidence>
<evidence type="ECO:0000256" key="8">
    <source>
        <dbReference type="SAM" id="Phobius"/>
    </source>
</evidence>
<feature type="transmembrane region" description="Helical" evidence="8">
    <location>
        <begin position="92"/>
        <end position="113"/>
    </location>
</feature>
<evidence type="ECO:0000259" key="9">
    <source>
        <dbReference type="PROSITE" id="PS50850"/>
    </source>
</evidence>
<sequence length="387" mass="41027">MRLLILATSTGAFFNLYQLQALYPWLAARFEATLTQAGWLNMATLLGMMFTAPFASRWTRHLAPANAILAGIGLLVVLNALLAASATLTGLWLVRLVQGVVLPCVLTACVALLAGAKSERQRAQWVGLFVTGTIAGSTLSRFYPAWALDTLGWAGGFGSAAGLLGVAWLLLLRQRRHTPDYAAPAAQPPFRELLKKALVETRLRLAFIVGFSLLFTQSAIFTALGLKLAQPPFMQSAAQIGLVYLASLPAIAAVLASPRLYQNRRETPFFAAFAGLVWLSLAIIGQGYASIIAGVILFSVGTYLLQTLTTRLVSRAERVPAAFASGMYLGFYYAGGALGAILSAAIFSRAGFAGVLGLVAAVQLAAVGMIFASTLGAGKRRRPSNKA</sequence>
<feature type="domain" description="Major facilitator superfamily (MFS) profile" evidence="9">
    <location>
        <begin position="1"/>
        <end position="380"/>
    </location>
</feature>
<gene>
    <name evidence="10" type="ORF">GEV37_09415</name>
</gene>
<organism evidence="10 11">
    <name type="scientific">Vreelandella malpeensis</name>
    <dbReference type="NCBI Taxonomy" id="1172368"/>
    <lineage>
        <taxon>Bacteria</taxon>
        <taxon>Pseudomonadati</taxon>
        <taxon>Pseudomonadota</taxon>
        <taxon>Gammaproteobacteria</taxon>
        <taxon>Oceanospirillales</taxon>
        <taxon>Halomonadaceae</taxon>
        <taxon>Vreelandella</taxon>
    </lineage>
</organism>
<comment type="caution">
    <text evidence="10">The sequence shown here is derived from an EMBL/GenBank/DDBJ whole genome shotgun (WGS) entry which is preliminary data.</text>
</comment>
<evidence type="ECO:0000256" key="4">
    <source>
        <dbReference type="ARBA" id="ARBA00022475"/>
    </source>
</evidence>
<keyword evidence="5 8" id="KW-0812">Transmembrane</keyword>
<dbReference type="InterPro" id="IPR011701">
    <property type="entry name" value="MFS"/>
</dbReference>
<proteinExistence type="inferred from homology"/>
<dbReference type="PROSITE" id="PS50850">
    <property type="entry name" value="MFS"/>
    <property type="match status" value="1"/>
</dbReference>
<feature type="transmembrane region" description="Helical" evidence="8">
    <location>
        <begin position="321"/>
        <end position="346"/>
    </location>
</feature>
<reference evidence="10 11" key="1">
    <citation type="journal article" date="2021" name="Sci. Rep.">
        <title>Genome analysis of a halophilic bacterium Halomonas malpeensis YU-PRIM-29(T) reveals its exopolysaccharide and pigment producing capabilities.</title>
        <authorList>
            <person name="Athmika"/>
            <person name="Ghate S.D."/>
            <person name="Arun A.B."/>
            <person name="Rao S.S."/>
            <person name="Kumar S.T.A."/>
            <person name="Kandiyil M.K."/>
            <person name="Saptami K."/>
            <person name="Rekha P.D."/>
        </authorList>
    </citation>
    <scope>NUCLEOTIDE SEQUENCE [LARGE SCALE GENOMIC DNA]</scope>
    <source>
        <strain evidence="11">prim 29</strain>
    </source>
</reference>
<keyword evidence="6 8" id="KW-1133">Transmembrane helix</keyword>
<dbReference type="Gene3D" id="1.20.1250.20">
    <property type="entry name" value="MFS general substrate transporter like domains"/>
    <property type="match status" value="1"/>
</dbReference>
<evidence type="ECO:0000313" key="10">
    <source>
        <dbReference type="EMBL" id="MCB8889328.1"/>
    </source>
</evidence>
<dbReference type="SUPFAM" id="SSF103473">
    <property type="entry name" value="MFS general substrate transporter"/>
    <property type="match status" value="1"/>
</dbReference>
<dbReference type="Proteomes" id="UP001319882">
    <property type="component" value="Unassembled WGS sequence"/>
</dbReference>
<feature type="transmembrane region" description="Helical" evidence="8">
    <location>
        <begin position="268"/>
        <end position="285"/>
    </location>
</feature>
<comment type="subcellular location">
    <subcellularLocation>
        <location evidence="1">Cell membrane</location>
        <topology evidence="1">Multi-pass membrane protein</topology>
    </subcellularLocation>
</comment>
<comment type="similarity">
    <text evidence="2">Belongs to the major facilitator superfamily.</text>
</comment>
<name>A0ABS8DST5_9GAMM</name>
<evidence type="ECO:0000256" key="5">
    <source>
        <dbReference type="ARBA" id="ARBA00022692"/>
    </source>
</evidence>
<evidence type="ECO:0000256" key="6">
    <source>
        <dbReference type="ARBA" id="ARBA00022989"/>
    </source>
</evidence>
<feature type="transmembrane region" description="Helical" evidence="8">
    <location>
        <begin position="37"/>
        <end position="55"/>
    </location>
</feature>
<feature type="transmembrane region" description="Helical" evidence="8">
    <location>
        <begin position="205"/>
        <end position="226"/>
    </location>
</feature>